<dbReference type="EMBL" id="JBHUCM010000014">
    <property type="protein sequence ID" value="MFD1538782.1"/>
    <property type="molecule type" value="Genomic_DNA"/>
</dbReference>
<dbReference type="RefSeq" id="WP_219530661.1">
    <property type="nucleotide sequence ID" value="NZ_JAHKRM010000009.1"/>
</dbReference>
<evidence type="ECO:0000256" key="1">
    <source>
        <dbReference type="ARBA" id="ARBA00023002"/>
    </source>
</evidence>
<name>A0ABW4G7R7_9ACTN</name>
<dbReference type="PIRSF" id="PIRSF016578">
    <property type="entry name" value="HsaA"/>
    <property type="match status" value="1"/>
</dbReference>
<reference evidence="5" key="1">
    <citation type="journal article" date="2019" name="Int. J. Syst. Evol. Microbiol.">
        <title>The Global Catalogue of Microorganisms (GCM) 10K type strain sequencing project: providing services to taxonomists for standard genome sequencing and annotation.</title>
        <authorList>
            <consortium name="The Broad Institute Genomics Platform"/>
            <consortium name="The Broad Institute Genome Sequencing Center for Infectious Disease"/>
            <person name="Wu L."/>
            <person name="Ma J."/>
        </authorList>
    </citation>
    <scope>NUCLEOTIDE SEQUENCE [LARGE SCALE GENOMIC DNA]</scope>
    <source>
        <strain evidence="5">CGMCC 1.15399</strain>
    </source>
</reference>
<protein>
    <submittedName>
        <fullName evidence="4">Acyl-CoA dehydrogenase family protein</fullName>
    </submittedName>
</protein>
<dbReference type="Pfam" id="PF08028">
    <property type="entry name" value="Acyl-CoA_dh_2"/>
    <property type="match status" value="1"/>
</dbReference>
<sequence length="403" mass="43736">MTPENLIKNAEGLRELVRDRAEEAERLGHYPPEVHQAFLDAGFYHMLTPRRYGGHEVDLRTFAKVIIEIGRGDPGTAWCLCLGHGHTLTTATSWPAQTQDEVFDNEHGYYRASHSLNPAGTARRVDGGWLVNAKSRYQSGVPYATHATVAVQVVEDGDAPDAAPPMGPLGLLQVLIPGGQFTIQDDWGGDAVLGMRASGSNSIVVDNVVVPEHYGIILGMDFGASPGVRLHGNPMYLGSPGVFPLLEVILPVVGAARAALDEFEHLARTKNAAVLGGGPRVQDPFYQRDFGAARIKTDSAEAIVMHTLDTYKCFCQDVVDGVRPFSIETELALGSTLLQAGELAGEAIDILWRSSGTSAAARGQRMQRYLRDVSMYRTHYVAQYNANAQRLGALLFGQFPMPL</sequence>
<dbReference type="Proteomes" id="UP001597097">
    <property type="component" value="Unassembled WGS sequence"/>
</dbReference>
<keyword evidence="1" id="KW-0560">Oxidoreductase</keyword>
<evidence type="ECO:0000313" key="4">
    <source>
        <dbReference type="EMBL" id="MFD1538782.1"/>
    </source>
</evidence>
<dbReference type="InterPro" id="IPR013786">
    <property type="entry name" value="AcylCoA_DH/ox_N"/>
</dbReference>
<accession>A0ABW4G7R7</accession>
<evidence type="ECO:0000313" key="5">
    <source>
        <dbReference type="Proteomes" id="UP001597097"/>
    </source>
</evidence>
<feature type="domain" description="Acyl-CoA dehydrogenase C-terminal" evidence="3">
    <location>
        <begin position="251"/>
        <end position="383"/>
    </location>
</feature>
<organism evidence="4 5">
    <name type="scientific">Nonomuraea guangzhouensis</name>
    <dbReference type="NCBI Taxonomy" id="1291555"/>
    <lineage>
        <taxon>Bacteria</taxon>
        <taxon>Bacillati</taxon>
        <taxon>Actinomycetota</taxon>
        <taxon>Actinomycetes</taxon>
        <taxon>Streptosporangiales</taxon>
        <taxon>Streptosporangiaceae</taxon>
        <taxon>Nonomuraea</taxon>
    </lineage>
</organism>
<gene>
    <name evidence="4" type="ORF">ACFSJ0_17125</name>
</gene>
<comment type="caution">
    <text evidence="4">The sequence shown here is derived from an EMBL/GenBank/DDBJ whole genome shotgun (WGS) entry which is preliminary data.</text>
</comment>
<feature type="domain" description="Acyl-CoA dehydrogenase/oxidase N-terminal" evidence="2">
    <location>
        <begin position="14"/>
        <end position="82"/>
    </location>
</feature>
<evidence type="ECO:0000259" key="2">
    <source>
        <dbReference type="Pfam" id="PF02771"/>
    </source>
</evidence>
<evidence type="ECO:0000259" key="3">
    <source>
        <dbReference type="Pfam" id="PF08028"/>
    </source>
</evidence>
<keyword evidence="5" id="KW-1185">Reference proteome</keyword>
<proteinExistence type="predicted"/>
<dbReference type="InterPro" id="IPR013107">
    <property type="entry name" value="Acyl-CoA_DH_C"/>
</dbReference>
<dbReference type="Pfam" id="PF02771">
    <property type="entry name" value="Acyl-CoA_dh_N"/>
    <property type="match status" value="1"/>
</dbReference>